<gene>
    <name evidence="4" type="ORF">CDL12_18585</name>
</gene>
<dbReference type="STRING" id="429701.A0A2G9GU99"/>
<dbReference type="Pfam" id="PF14291">
    <property type="entry name" value="DUF4371"/>
    <property type="match status" value="1"/>
</dbReference>
<dbReference type="PANTHER" id="PTHR11697:SF230">
    <property type="entry name" value="ZINC FINGER, MYM DOMAIN CONTAINING 1"/>
    <property type="match status" value="1"/>
</dbReference>
<accession>A0A2G9GU99</accession>
<proteinExistence type="predicted"/>
<comment type="caution">
    <text evidence="4">The sequence shown here is derived from an EMBL/GenBank/DDBJ whole genome shotgun (WGS) entry which is preliminary data.</text>
</comment>
<dbReference type="AlphaFoldDB" id="A0A2G9GU99"/>
<keyword evidence="5" id="KW-1185">Reference proteome</keyword>
<reference evidence="5" key="1">
    <citation type="journal article" date="2018" name="Gigascience">
        <title>Genome assembly of the Pink Ipe (Handroanthus impetiginosus, Bignoniaceae), a highly valued, ecologically keystone Neotropical timber forest tree.</title>
        <authorList>
            <person name="Silva-Junior O.B."/>
            <person name="Grattapaglia D."/>
            <person name="Novaes E."/>
            <person name="Collevatti R.G."/>
        </authorList>
    </citation>
    <scope>NUCLEOTIDE SEQUENCE [LARGE SCALE GENOMIC DNA]</scope>
    <source>
        <strain evidence="5">cv. UFG-1</strain>
    </source>
</reference>
<dbReference type="InterPro" id="IPR008906">
    <property type="entry name" value="HATC_C_dom"/>
</dbReference>
<feature type="transmembrane region" description="Helical" evidence="1">
    <location>
        <begin position="435"/>
        <end position="454"/>
    </location>
</feature>
<dbReference type="OrthoDB" id="6778351at2759"/>
<evidence type="ECO:0000313" key="4">
    <source>
        <dbReference type="EMBL" id="PIN08838.1"/>
    </source>
</evidence>
<keyword evidence="1" id="KW-0812">Transmembrane</keyword>
<evidence type="ECO:0000259" key="3">
    <source>
        <dbReference type="Pfam" id="PF14291"/>
    </source>
</evidence>
<dbReference type="EMBL" id="NKXS01003686">
    <property type="protein sequence ID" value="PIN08838.1"/>
    <property type="molecule type" value="Genomic_DNA"/>
</dbReference>
<evidence type="ECO:0000256" key="1">
    <source>
        <dbReference type="SAM" id="Phobius"/>
    </source>
</evidence>
<feature type="domain" description="DUF4371" evidence="3">
    <location>
        <begin position="2"/>
        <end position="210"/>
    </location>
</feature>
<dbReference type="InterPro" id="IPR055298">
    <property type="entry name" value="AtLOH3-like"/>
</dbReference>
<dbReference type="PANTHER" id="PTHR11697">
    <property type="entry name" value="GENERAL TRANSCRIPTION FACTOR 2-RELATED ZINC FINGER PROTEIN"/>
    <property type="match status" value="1"/>
</dbReference>
<evidence type="ECO:0008006" key="6">
    <source>
        <dbReference type="Google" id="ProtNLM"/>
    </source>
</evidence>
<dbReference type="GO" id="GO:0046983">
    <property type="term" value="F:protein dimerization activity"/>
    <property type="evidence" value="ECO:0007669"/>
    <property type="project" value="InterPro"/>
</dbReference>
<evidence type="ECO:0000313" key="5">
    <source>
        <dbReference type="Proteomes" id="UP000231279"/>
    </source>
</evidence>
<keyword evidence="1" id="KW-1133">Transmembrane helix</keyword>
<dbReference type="InterPro" id="IPR025398">
    <property type="entry name" value="DUF4371"/>
</dbReference>
<evidence type="ECO:0000259" key="2">
    <source>
        <dbReference type="Pfam" id="PF05699"/>
    </source>
</evidence>
<dbReference type="Pfam" id="PF05699">
    <property type="entry name" value="Dimer_Tnp_hAT"/>
    <property type="match status" value="1"/>
</dbReference>
<sequence length="493" mass="56809">MYNKALKNCHDLMNQDQHIYFAFQKQSDELKKEYQIKLLTSIDCIRFLLCQGLAFCGRDESLDSSNRRNFLELLSFLANHNDVTNEVVVGRMQKNLKLTSLVIQKDIVNVIACEIRNSIIKDLGDDYFAILVDESRDVSGKEQMVVVLRYVDKRGFIIERLLGIVHVTETTVLSLKSALENLLFKHDLSLSRIRGQGYDGASNMRGKFNGLKSLIMKENQAAHYIYSQAIDSGEIQSRRELNQETNLKRASDIRCGSHYASLLNLLDIEKIVLEKRAESRVLMDYLYYFEFAFSLYLMKAILRITNDLSVLLQRKDQDILNAMKQVRVSKTRLQNMRDEGRDSLLCEVSTFCNVNSKLLTCIACLSPNDSFSSFNKDSLMEFATFYPSKFSNVEPVTLDNQLENYIVDMQSDEEFLEVKGIDNLARKLVETKRNVVYPLVYLLLKLALILLMATTTVERVFSNMKYIKNQLKNQIGNDWLNNCMLTFIEKGCI</sequence>
<protein>
    <recommendedName>
        <fullName evidence="6">Zinc finger MYM-type protein 1-like</fullName>
    </recommendedName>
</protein>
<feature type="domain" description="HAT C-terminal dimerisation" evidence="2">
    <location>
        <begin position="433"/>
        <end position="490"/>
    </location>
</feature>
<name>A0A2G9GU99_9LAMI</name>
<dbReference type="Proteomes" id="UP000231279">
    <property type="component" value="Unassembled WGS sequence"/>
</dbReference>
<organism evidence="4 5">
    <name type="scientific">Handroanthus impetiginosus</name>
    <dbReference type="NCBI Taxonomy" id="429701"/>
    <lineage>
        <taxon>Eukaryota</taxon>
        <taxon>Viridiplantae</taxon>
        <taxon>Streptophyta</taxon>
        <taxon>Embryophyta</taxon>
        <taxon>Tracheophyta</taxon>
        <taxon>Spermatophyta</taxon>
        <taxon>Magnoliopsida</taxon>
        <taxon>eudicotyledons</taxon>
        <taxon>Gunneridae</taxon>
        <taxon>Pentapetalae</taxon>
        <taxon>asterids</taxon>
        <taxon>lamiids</taxon>
        <taxon>Lamiales</taxon>
        <taxon>Bignoniaceae</taxon>
        <taxon>Crescentiina</taxon>
        <taxon>Tabebuia alliance</taxon>
        <taxon>Handroanthus</taxon>
    </lineage>
</organism>
<keyword evidence="1" id="KW-0472">Membrane</keyword>